<evidence type="ECO:0000259" key="2">
    <source>
        <dbReference type="Pfam" id="PF03061"/>
    </source>
</evidence>
<proteinExistence type="predicted"/>
<dbReference type="InterPro" id="IPR052723">
    <property type="entry name" value="Acyl-CoA_thioesterase_PaaI"/>
</dbReference>
<evidence type="ECO:0000313" key="3">
    <source>
        <dbReference type="EMBL" id="KJF44205.1"/>
    </source>
</evidence>
<accession>A0A0D8JB57</accession>
<dbReference type="EMBL" id="JRHC01000001">
    <property type="protein sequence ID" value="KJF44205.1"/>
    <property type="molecule type" value="Genomic_DNA"/>
</dbReference>
<dbReference type="InterPro" id="IPR029069">
    <property type="entry name" value="HotDog_dom_sf"/>
</dbReference>
<dbReference type="Proteomes" id="UP000032544">
    <property type="component" value="Unassembled WGS sequence"/>
</dbReference>
<organism evidence="3 4">
    <name type="scientific">Draconibacterium sediminis</name>
    <dbReference type="NCBI Taxonomy" id="1544798"/>
    <lineage>
        <taxon>Bacteria</taxon>
        <taxon>Pseudomonadati</taxon>
        <taxon>Bacteroidota</taxon>
        <taxon>Bacteroidia</taxon>
        <taxon>Marinilabiliales</taxon>
        <taxon>Prolixibacteraceae</taxon>
        <taxon>Draconibacterium</taxon>
    </lineage>
</organism>
<gene>
    <name evidence="3" type="ORF">LH29_01375</name>
</gene>
<dbReference type="PANTHER" id="PTHR42856:SF1">
    <property type="entry name" value="ACYL-COENZYME A THIOESTERASE PAAI"/>
    <property type="match status" value="1"/>
</dbReference>
<dbReference type="PANTHER" id="PTHR42856">
    <property type="entry name" value="ACYL-COENZYME A THIOESTERASE PAAI"/>
    <property type="match status" value="1"/>
</dbReference>
<keyword evidence="4" id="KW-1185">Reference proteome</keyword>
<dbReference type="OrthoDB" id="32575at2"/>
<protein>
    <recommendedName>
        <fullName evidence="2">Thioesterase domain-containing protein</fullName>
    </recommendedName>
</protein>
<dbReference type="STRING" id="1544798.LH29_01375"/>
<dbReference type="Pfam" id="PF03061">
    <property type="entry name" value="4HBT"/>
    <property type="match status" value="1"/>
</dbReference>
<dbReference type="GO" id="GO:0016289">
    <property type="term" value="F:acyl-CoA hydrolase activity"/>
    <property type="evidence" value="ECO:0007669"/>
    <property type="project" value="TreeGrafter"/>
</dbReference>
<keyword evidence="1" id="KW-0378">Hydrolase</keyword>
<sequence length="135" mass="14742">MTESKYHKTFEKDVFAAKNGIKLVEAKPGYAKSRMKIKPDHYNSIGIVHGGALFTLADFTFAVASNSHGRVALAIDAEISFFKATSSGTLTAEAKEISLNGKLGTYLVEITNEANEHIAHFKGTVYRKKDEIAFG</sequence>
<dbReference type="CDD" id="cd03443">
    <property type="entry name" value="PaaI_thioesterase"/>
    <property type="match status" value="1"/>
</dbReference>
<dbReference type="InterPro" id="IPR006683">
    <property type="entry name" value="Thioestr_dom"/>
</dbReference>
<dbReference type="RefSeq" id="WP_045025768.1">
    <property type="nucleotide sequence ID" value="NZ_JRHC01000001.1"/>
</dbReference>
<dbReference type="AlphaFoldDB" id="A0A0D8JB57"/>
<dbReference type="NCBIfam" id="TIGR00369">
    <property type="entry name" value="unchar_dom_1"/>
    <property type="match status" value="1"/>
</dbReference>
<feature type="domain" description="Thioesterase" evidence="2">
    <location>
        <begin position="46"/>
        <end position="115"/>
    </location>
</feature>
<dbReference type="Gene3D" id="3.10.129.10">
    <property type="entry name" value="Hotdog Thioesterase"/>
    <property type="match status" value="1"/>
</dbReference>
<dbReference type="InterPro" id="IPR003736">
    <property type="entry name" value="PAAI_dom"/>
</dbReference>
<comment type="caution">
    <text evidence="3">The sequence shown here is derived from an EMBL/GenBank/DDBJ whole genome shotgun (WGS) entry which is preliminary data.</text>
</comment>
<evidence type="ECO:0000256" key="1">
    <source>
        <dbReference type="ARBA" id="ARBA00022801"/>
    </source>
</evidence>
<name>A0A0D8JB57_9BACT</name>
<evidence type="ECO:0000313" key="4">
    <source>
        <dbReference type="Proteomes" id="UP000032544"/>
    </source>
</evidence>
<reference evidence="3 4" key="1">
    <citation type="submission" date="2014-09" db="EMBL/GenBank/DDBJ databases">
        <title>Draft Genome Sequence of Draconibacterium sp. JN14CK-3.</title>
        <authorList>
            <person name="Dong C."/>
            <person name="Lai Q."/>
            <person name="Shao Z."/>
        </authorList>
    </citation>
    <scope>NUCLEOTIDE SEQUENCE [LARGE SCALE GENOMIC DNA]</scope>
    <source>
        <strain evidence="3 4">JN14CK-3</strain>
    </source>
</reference>
<dbReference type="SUPFAM" id="SSF54637">
    <property type="entry name" value="Thioesterase/thiol ester dehydrase-isomerase"/>
    <property type="match status" value="1"/>
</dbReference>